<reference evidence="2 3" key="1">
    <citation type="submission" date="2018-09" db="EMBL/GenBank/DDBJ databases">
        <title>Genome sequencing of Nocardioides immobilis CCTCC AB 2017083 for comparison to Nocardioides silvaticus.</title>
        <authorList>
            <person name="Li C."/>
            <person name="Wang G."/>
        </authorList>
    </citation>
    <scope>NUCLEOTIDE SEQUENCE [LARGE SCALE GENOMIC DNA]</scope>
    <source>
        <strain evidence="2 3">CCTCC AB 2017083</strain>
    </source>
</reference>
<dbReference type="Gene3D" id="1.10.260.40">
    <property type="entry name" value="lambda repressor-like DNA-binding domains"/>
    <property type="match status" value="1"/>
</dbReference>
<comment type="caution">
    <text evidence="2">The sequence shown here is derived from an EMBL/GenBank/DDBJ whole genome shotgun (WGS) entry which is preliminary data.</text>
</comment>
<dbReference type="OrthoDB" id="5114244at2"/>
<proteinExistence type="predicted"/>
<dbReference type="SUPFAM" id="SSF47413">
    <property type="entry name" value="lambda repressor-like DNA-binding domains"/>
    <property type="match status" value="1"/>
</dbReference>
<dbReference type="GO" id="GO:0003677">
    <property type="term" value="F:DNA binding"/>
    <property type="evidence" value="ECO:0007669"/>
    <property type="project" value="InterPro"/>
</dbReference>
<dbReference type="SMART" id="SM00530">
    <property type="entry name" value="HTH_XRE"/>
    <property type="match status" value="1"/>
</dbReference>
<gene>
    <name evidence="2" type="ORF">D0Z08_19735</name>
</gene>
<dbReference type="CDD" id="cd00093">
    <property type="entry name" value="HTH_XRE"/>
    <property type="match status" value="1"/>
</dbReference>
<organism evidence="2 3">
    <name type="scientific">Nocardioides immobilis</name>
    <dbReference type="NCBI Taxonomy" id="2049295"/>
    <lineage>
        <taxon>Bacteria</taxon>
        <taxon>Bacillati</taxon>
        <taxon>Actinomycetota</taxon>
        <taxon>Actinomycetes</taxon>
        <taxon>Propionibacteriales</taxon>
        <taxon>Nocardioidaceae</taxon>
        <taxon>Nocardioides</taxon>
    </lineage>
</organism>
<evidence type="ECO:0000259" key="1">
    <source>
        <dbReference type="PROSITE" id="PS50943"/>
    </source>
</evidence>
<name>A0A417XYK6_9ACTN</name>
<evidence type="ECO:0000313" key="2">
    <source>
        <dbReference type="EMBL" id="RHW25460.1"/>
    </source>
</evidence>
<protein>
    <submittedName>
        <fullName evidence="2">XRE family transcriptional regulator</fullName>
    </submittedName>
</protein>
<accession>A0A417XYK6</accession>
<dbReference type="RefSeq" id="WP_118926975.1">
    <property type="nucleotide sequence ID" value="NZ_QXGH01000024.1"/>
</dbReference>
<dbReference type="EMBL" id="QXGH01000024">
    <property type="protein sequence ID" value="RHW25460.1"/>
    <property type="molecule type" value="Genomic_DNA"/>
</dbReference>
<dbReference type="Proteomes" id="UP000283644">
    <property type="component" value="Unassembled WGS sequence"/>
</dbReference>
<feature type="domain" description="HTH cro/C1-type" evidence="1">
    <location>
        <begin position="45"/>
        <end position="99"/>
    </location>
</feature>
<evidence type="ECO:0000313" key="3">
    <source>
        <dbReference type="Proteomes" id="UP000283644"/>
    </source>
</evidence>
<dbReference type="InterPro" id="IPR001387">
    <property type="entry name" value="Cro/C1-type_HTH"/>
</dbReference>
<keyword evidence="3" id="KW-1185">Reference proteome</keyword>
<dbReference type="PROSITE" id="PS50943">
    <property type="entry name" value="HTH_CROC1"/>
    <property type="match status" value="1"/>
</dbReference>
<sequence length="103" mass="11197">MTTSPIASEAQSSLGAMATTTCPDYCQADPNAIDGCAHYAGGWVLRMMRETLGLSVRQLATLADVKPGYLSQVERGIKEPSDRWLRQVTDAIGVRLAEKRANR</sequence>
<dbReference type="AlphaFoldDB" id="A0A417XYK6"/>
<dbReference type="Pfam" id="PF13560">
    <property type="entry name" value="HTH_31"/>
    <property type="match status" value="1"/>
</dbReference>
<dbReference type="InterPro" id="IPR010982">
    <property type="entry name" value="Lambda_DNA-bd_dom_sf"/>
</dbReference>